<dbReference type="Gene3D" id="3.40.50.1240">
    <property type="entry name" value="Phosphoglycerate mutase-like"/>
    <property type="match status" value="2"/>
</dbReference>
<dbReference type="InterPro" id="IPR051021">
    <property type="entry name" value="Mito_Ser/Thr_phosphatase"/>
</dbReference>
<keyword evidence="3" id="KW-1185">Reference proteome</keyword>
<dbReference type="InterPro" id="IPR013078">
    <property type="entry name" value="His_Pase_superF_clade-1"/>
</dbReference>
<name>A0ABS5Z2A9_9ACTN</name>
<organism evidence="2 3">
    <name type="scientific">Paractinoplanes bogorensis</name>
    <dbReference type="NCBI Taxonomy" id="1610840"/>
    <lineage>
        <taxon>Bacteria</taxon>
        <taxon>Bacillati</taxon>
        <taxon>Actinomycetota</taxon>
        <taxon>Actinomycetes</taxon>
        <taxon>Micromonosporales</taxon>
        <taxon>Micromonosporaceae</taxon>
        <taxon>Paractinoplanes</taxon>
    </lineage>
</organism>
<evidence type="ECO:0000313" key="3">
    <source>
        <dbReference type="Proteomes" id="UP001519654"/>
    </source>
</evidence>
<protein>
    <submittedName>
        <fullName evidence="2">Histidine phosphatase family protein</fullName>
    </submittedName>
</protein>
<dbReference type="PANTHER" id="PTHR20935:SF0">
    <property type="entry name" value="SERINE_THREONINE-PROTEIN PHOSPHATASE PGAM5, MITOCHONDRIAL"/>
    <property type="match status" value="1"/>
</dbReference>
<keyword evidence="1" id="KW-0378">Hydrolase</keyword>
<sequence>MSRLWLARHGLATGPGDVGLAEDGRRQAALLGERLVGAGITRINHSPLARAVETAAIVSAALPGVPVEVAAELDDIDPSDDPAASDAMVARFSDRPADELCITHNFQVAWFLRAALEAPAERWVGLNSCNTGVTVLRSRPGKKPHPLVFNDVTHLPPELRWTGFPPELSLP</sequence>
<gene>
    <name evidence="2" type="ORF">KOI35_40395</name>
</gene>
<accession>A0ABS5Z2A9</accession>
<proteinExistence type="predicted"/>
<evidence type="ECO:0000313" key="2">
    <source>
        <dbReference type="EMBL" id="MBU2669788.1"/>
    </source>
</evidence>
<dbReference type="SMART" id="SM00855">
    <property type="entry name" value="PGAM"/>
    <property type="match status" value="1"/>
</dbReference>
<dbReference type="PANTHER" id="PTHR20935">
    <property type="entry name" value="PHOSPHOGLYCERATE MUTASE-RELATED"/>
    <property type="match status" value="1"/>
</dbReference>
<dbReference type="Pfam" id="PF00300">
    <property type="entry name" value="His_Phos_1"/>
    <property type="match status" value="1"/>
</dbReference>
<reference evidence="2 3" key="1">
    <citation type="submission" date="2021-06" db="EMBL/GenBank/DDBJ databases">
        <title>Actinoplanes lichenicola sp. nov., and Actinoplanes ovalisporus sp. nov., isolated from lichen in Thailand.</title>
        <authorList>
            <person name="Saeng-In P."/>
            <person name="Kanchanasin P."/>
            <person name="Yuki M."/>
            <person name="Kudo T."/>
            <person name="Ohkuma M."/>
            <person name="Phongsopitanun W."/>
            <person name="Tanasupawat S."/>
        </authorList>
    </citation>
    <scope>NUCLEOTIDE SEQUENCE [LARGE SCALE GENOMIC DNA]</scope>
    <source>
        <strain evidence="2 3">NBRC 110975</strain>
    </source>
</reference>
<dbReference type="RefSeq" id="WP_215794865.1">
    <property type="nucleotide sequence ID" value="NZ_JAHKKG010000016.1"/>
</dbReference>
<dbReference type="CDD" id="cd07067">
    <property type="entry name" value="HP_PGM_like"/>
    <property type="match status" value="1"/>
</dbReference>
<evidence type="ECO:0000256" key="1">
    <source>
        <dbReference type="ARBA" id="ARBA00022801"/>
    </source>
</evidence>
<dbReference type="InterPro" id="IPR029033">
    <property type="entry name" value="His_PPase_superfam"/>
</dbReference>
<dbReference type="SUPFAM" id="SSF53254">
    <property type="entry name" value="Phosphoglycerate mutase-like"/>
    <property type="match status" value="1"/>
</dbReference>
<dbReference type="EMBL" id="JAHKKG010000016">
    <property type="protein sequence ID" value="MBU2669788.1"/>
    <property type="molecule type" value="Genomic_DNA"/>
</dbReference>
<comment type="caution">
    <text evidence="2">The sequence shown here is derived from an EMBL/GenBank/DDBJ whole genome shotgun (WGS) entry which is preliminary data.</text>
</comment>
<dbReference type="Proteomes" id="UP001519654">
    <property type="component" value="Unassembled WGS sequence"/>
</dbReference>